<gene>
    <name evidence="2" type="ORF">AVCANL283_06605</name>
</gene>
<sequence length="889" mass="104298">MPKDQIINVSNNICKNINLEGDRGFISQNILSNLRTLLEHTFIVLYNIDNNDNLTDTYDNINKAIAYVSDKSKYQDFKKFHDFIQISLSHYLSNEDSSERLMLKYYEYLLKLRKLHKEYCKLDTLECLEKFPINMDTNSLKYYLAVAHSINGNDNSFGNYGIYYIHYKKPFFIEDEIYYEISLTIAHDYASKFDKIIAFTKLNIMDNYSVSLKIHNTEIDIFGNSIPIKIITDWKVNIRPCEIKNFCSIFMRQNYNFTRTNLHIQFMEHMQKENMNLLDIVLSEKYLEIKKQFAKDKFVFFFECLDKAREIIRSKSKGENCLRYILNTMHNNVIKKQLSLSVNQYLNNLYLDYGCIPFDAMPFCSSLKGHNPKFYDLYNCINVQHRKHELLVRKIRNNSDVNGNLYISKDELGHFFENDNINTLINKYHNKLYHKHREKRGVGVLYDKYFYMQEYEKNIKEIMQLFQDKSKDSNTKYQNAITKYLEENPHKVDCDEKRQFLSSVFLNSKLALIYGAAGTGKTMLIELFSNAFADFDKVFLTNTNSALYNLRKRVNVKNSRFSTIAKAKNKETSCDILVIDESSTVNNADMIQVLKNVNFDILICVGDIYQIESIGFGNWFLLAKKIFNGIELKQVYRSQDEKLQILWDNVRKLDESSLETAIKKGCSKNLSSFSFDKKYENSIILCLNYGGIYGVNNINTLLQENNKNKAYHFNGLIYKIGDPILFNDTKRFGDEIYNNLQGIIEDIKPIDDNNIEFAIKIYKIIENVDNIECDFVIHDDVSTTIGFKVERQNDDSDNDDEEKHVVPFHVAYAISIHKAQGLEYDNVILMVSDEIEEQITHNIFYTAITRAKKDLTIYWSPETEKKVLDNLKIRDIDRDYNLLKPSLKL</sequence>
<dbReference type="Gene3D" id="3.40.50.300">
    <property type="entry name" value="P-loop containing nucleotide triphosphate hydrolases"/>
    <property type="match status" value="2"/>
</dbReference>
<evidence type="ECO:0000313" key="3">
    <source>
        <dbReference type="Proteomes" id="UP000786183"/>
    </source>
</evidence>
<reference evidence="2 3" key="1">
    <citation type="submission" date="2020-07" db="EMBL/GenBank/DDBJ databases">
        <title>Transfer of Campylobacter canadensis to the novel genus Avispirillum gen. nov., that also includes two novel species recovered from migratory waterfowl: Avispirillum anseris sp. nov. and Avispirillum brantae sp. nov.</title>
        <authorList>
            <person name="Miller W.G."/>
            <person name="Chapman M.H."/>
            <person name="Yee E."/>
            <person name="Inglis G.D."/>
        </authorList>
    </citation>
    <scope>NUCLEOTIDE SEQUENCE [LARGE SCALE GENOMIC DNA]</scope>
    <source>
        <strain evidence="2 3">L283</strain>
    </source>
</reference>
<evidence type="ECO:0000313" key="2">
    <source>
        <dbReference type="EMBL" id="MBZ7987769.1"/>
    </source>
</evidence>
<organism evidence="2 3">
    <name type="scientific">Campylobacter canadensis</name>
    <dbReference type="NCBI Taxonomy" id="449520"/>
    <lineage>
        <taxon>Bacteria</taxon>
        <taxon>Pseudomonadati</taxon>
        <taxon>Campylobacterota</taxon>
        <taxon>Epsilonproteobacteria</taxon>
        <taxon>Campylobacterales</taxon>
        <taxon>Campylobacteraceae</taxon>
        <taxon>Campylobacter</taxon>
    </lineage>
</organism>
<feature type="domain" description="UvrD-like helicase C-terminal" evidence="1">
    <location>
        <begin position="811"/>
        <end position="857"/>
    </location>
</feature>
<dbReference type="SUPFAM" id="SSF52540">
    <property type="entry name" value="P-loop containing nucleoside triphosphate hydrolases"/>
    <property type="match status" value="2"/>
</dbReference>
<dbReference type="RefSeq" id="WP_224325438.1">
    <property type="nucleotide sequence ID" value="NZ_JACGBB010000014.1"/>
</dbReference>
<name>A0ABS7WUR1_9BACT</name>
<dbReference type="Pfam" id="PF13604">
    <property type="entry name" value="AAA_30"/>
    <property type="match status" value="1"/>
</dbReference>
<evidence type="ECO:0000259" key="1">
    <source>
        <dbReference type="Pfam" id="PF13538"/>
    </source>
</evidence>
<dbReference type="CDD" id="cd18809">
    <property type="entry name" value="SF1_C_RecD"/>
    <property type="match status" value="1"/>
</dbReference>
<keyword evidence="3" id="KW-1185">Reference proteome</keyword>
<proteinExistence type="predicted"/>
<dbReference type="Pfam" id="PF13538">
    <property type="entry name" value="UvrD_C_2"/>
    <property type="match status" value="1"/>
</dbReference>
<accession>A0ABS7WUR1</accession>
<protein>
    <submittedName>
        <fullName evidence="2">AAA family ATPase</fullName>
    </submittedName>
</protein>
<dbReference type="Proteomes" id="UP000786183">
    <property type="component" value="Unassembled WGS sequence"/>
</dbReference>
<dbReference type="EMBL" id="JACGBB010000014">
    <property type="protein sequence ID" value="MBZ7987769.1"/>
    <property type="molecule type" value="Genomic_DNA"/>
</dbReference>
<dbReference type="InterPro" id="IPR027785">
    <property type="entry name" value="UvrD-like_helicase_C"/>
</dbReference>
<comment type="caution">
    <text evidence="2">The sequence shown here is derived from an EMBL/GenBank/DDBJ whole genome shotgun (WGS) entry which is preliminary data.</text>
</comment>
<dbReference type="InterPro" id="IPR027417">
    <property type="entry name" value="P-loop_NTPase"/>
</dbReference>